<evidence type="ECO:0000259" key="1">
    <source>
        <dbReference type="Pfam" id="PF12690"/>
    </source>
</evidence>
<dbReference type="RefSeq" id="WP_275117952.1">
    <property type="nucleotide sequence ID" value="NZ_JAOTPO010000004.1"/>
</dbReference>
<dbReference type="Proteomes" id="UP001148125">
    <property type="component" value="Unassembled WGS sequence"/>
</dbReference>
<dbReference type="InterPro" id="IPR020481">
    <property type="entry name" value="Intracell_prot_inh_BsuPI"/>
</dbReference>
<gene>
    <name evidence="2" type="ORF">N7Z68_08040</name>
</gene>
<comment type="caution">
    <text evidence="2">The sequence shown here is derived from an EMBL/GenBank/DDBJ whole genome shotgun (WGS) entry which is preliminary data.</text>
</comment>
<sequence>MRKLVAGLLVMGMMLTGCGLGSEKVNQDASHGGSEVIEGGMATRLVEESPLIFNYEVMNQSDIAVTMEFSSSQRIDYTVTTEAGEELFLFSSVSMFLQALGEEELTEGEKLEYMIDLNELELDPGKYFLSVWMTPMDGESYKVMKEFKID</sequence>
<dbReference type="InterPro" id="IPR038144">
    <property type="entry name" value="IPI"/>
</dbReference>
<evidence type="ECO:0000313" key="2">
    <source>
        <dbReference type="EMBL" id="MDE5413334.1"/>
    </source>
</evidence>
<dbReference type="Pfam" id="PF12690">
    <property type="entry name" value="BsuPI"/>
    <property type="match status" value="1"/>
</dbReference>
<accession>A0ABT5VD18</accession>
<dbReference type="EMBL" id="JAOTPO010000004">
    <property type="protein sequence ID" value="MDE5413334.1"/>
    <property type="molecule type" value="Genomic_DNA"/>
</dbReference>
<reference evidence="2" key="1">
    <citation type="submission" date="2024-05" db="EMBL/GenBank/DDBJ databases">
        <title>Alkalihalobacillus sp. strain MEB203 novel alkaliphilic bacterium from Lonar Lake, India.</title>
        <authorList>
            <person name="Joshi A."/>
            <person name="Thite S."/>
            <person name="Mengade P."/>
        </authorList>
    </citation>
    <scope>NUCLEOTIDE SEQUENCE</scope>
    <source>
        <strain evidence="2">MEB 203</strain>
    </source>
</reference>
<feature type="domain" description="Intracellular proteinase inhibitor BsuPI" evidence="1">
    <location>
        <begin position="49"/>
        <end position="134"/>
    </location>
</feature>
<protein>
    <recommendedName>
        <fullName evidence="1">Intracellular proteinase inhibitor BsuPI domain-containing protein</fullName>
    </recommendedName>
</protein>
<evidence type="ECO:0000313" key="3">
    <source>
        <dbReference type="Proteomes" id="UP001148125"/>
    </source>
</evidence>
<dbReference type="Gene3D" id="2.60.40.2360">
    <property type="entry name" value="Intracellular proteinase inhibitor BsuPI"/>
    <property type="match status" value="1"/>
</dbReference>
<proteinExistence type="predicted"/>
<organism evidence="2 3">
    <name type="scientific">Alkalihalobacterium chitinilyticum</name>
    <dbReference type="NCBI Taxonomy" id="2980103"/>
    <lineage>
        <taxon>Bacteria</taxon>
        <taxon>Bacillati</taxon>
        <taxon>Bacillota</taxon>
        <taxon>Bacilli</taxon>
        <taxon>Bacillales</taxon>
        <taxon>Bacillaceae</taxon>
        <taxon>Alkalihalobacterium</taxon>
    </lineage>
</organism>
<dbReference type="PROSITE" id="PS51257">
    <property type="entry name" value="PROKAR_LIPOPROTEIN"/>
    <property type="match status" value="1"/>
</dbReference>
<keyword evidence="3" id="KW-1185">Reference proteome</keyword>
<name>A0ABT5VD18_9BACI</name>